<keyword evidence="3" id="KW-1185">Reference proteome</keyword>
<accession>A0A4Y2AQP9</accession>
<organism evidence="2 3">
    <name type="scientific">Araneus ventricosus</name>
    <name type="common">Orbweaver spider</name>
    <name type="synonym">Epeira ventricosa</name>
    <dbReference type="NCBI Taxonomy" id="182803"/>
    <lineage>
        <taxon>Eukaryota</taxon>
        <taxon>Metazoa</taxon>
        <taxon>Ecdysozoa</taxon>
        <taxon>Arthropoda</taxon>
        <taxon>Chelicerata</taxon>
        <taxon>Arachnida</taxon>
        <taxon>Araneae</taxon>
        <taxon>Araneomorphae</taxon>
        <taxon>Entelegynae</taxon>
        <taxon>Araneoidea</taxon>
        <taxon>Araneidae</taxon>
        <taxon>Araneus</taxon>
    </lineage>
</organism>
<proteinExistence type="predicted"/>
<protein>
    <submittedName>
        <fullName evidence="2">Uncharacterized protein</fullName>
    </submittedName>
</protein>
<dbReference type="Proteomes" id="UP000499080">
    <property type="component" value="Unassembled WGS sequence"/>
</dbReference>
<comment type="caution">
    <text evidence="2">The sequence shown here is derived from an EMBL/GenBank/DDBJ whole genome shotgun (WGS) entry which is preliminary data.</text>
</comment>
<dbReference type="EMBL" id="BGPR01000028">
    <property type="protein sequence ID" value="GBL82173.1"/>
    <property type="molecule type" value="Genomic_DNA"/>
</dbReference>
<evidence type="ECO:0000313" key="2">
    <source>
        <dbReference type="EMBL" id="GBL82173.1"/>
    </source>
</evidence>
<feature type="region of interest" description="Disordered" evidence="1">
    <location>
        <begin position="1"/>
        <end position="36"/>
    </location>
</feature>
<evidence type="ECO:0000313" key="3">
    <source>
        <dbReference type="Proteomes" id="UP000499080"/>
    </source>
</evidence>
<reference evidence="2 3" key="1">
    <citation type="journal article" date="2019" name="Sci. Rep.">
        <title>Orb-weaving spider Araneus ventricosus genome elucidates the spidroin gene catalogue.</title>
        <authorList>
            <person name="Kono N."/>
            <person name="Nakamura H."/>
            <person name="Ohtoshi R."/>
            <person name="Moran D.A.P."/>
            <person name="Shinohara A."/>
            <person name="Yoshida Y."/>
            <person name="Fujiwara M."/>
            <person name="Mori M."/>
            <person name="Tomita M."/>
            <person name="Arakawa K."/>
        </authorList>
    </citation>
    <scope>NUCLEOTIDE SEQUENCE [LARGE SCALE GENOMIC DNA]</scope>
</reference>
<feature type="compositionally biased region" description="Polar residues" evidence="1">
    <location>
        <begin position="9"/>
        <end position="19"/>
    </location>
</feature>
<name>A0A4Y2AQP9_ARAVE</name>
<sequence>MRSRKQTERQQLLMESSLSYPRGKEGNSKTQWEKRKRKEEKTLGYLGVVNPVTSREDVPLMGFQWRENIHRSCPSLHPYMAHPLTLQFFKDFFCWNIEQFSAGDNSLGGIQRRILRDSYWNSRKCFEFHYLLRLLPRLDFDQQVARSKLFSGFYLTDSFGLEGSGGLITAGESSKSSDMLYSNASSSDKEDELISASVSDSRDCRSIFSNGGRTAIGKISMSTEVGVVVGKGFNVD</sequence>
<gene>
    <name evidence="2" type="ORF">AVEN_252369_1</name>
</gene>
<evidence type="ECO:0000256" key="1">
    <source>
        <dbReference type="SAM" id="MobiDB-lite"/>
    </source>
</evidence>
<feature type="compositionally biased region" description="Basic and acidic residues" evidence="1">
    <location>
        <begin position="22"/>
        <end position="33"/>
    </location>
</feature>
<dbReference type="AlphaFoldDB" id="A0A4Y2AQP9"/>